<organism evidence="3 4">
    <name type="scientific">Phytophthora nicotianae P10297</name>
    <dbReference type="NCBI Taxonomy" id="1317064"/>
    <lineage>
        <taxon>Eukaryota</taxon>
        <taxon>Sar</taxon>
        <taxon>Stramenopiles</taxon>
        <taxon>Oomycota</taxon>
        <taxon>Peronosporomycetes</taxon>
        <taxon>Peronosporales</taxon>
        <taxon>Peronosporaceae</taxon>
        <taxon>Phytophthora</taxon>
    </lineage>
</organism>
<dbReference type="EMBL" id="ANIY01003689">
    <property type="protein sequence ID" value="ETP33978.1"/>
    <property type="molecule type" value="Genomic_DNA"/>
</dbReference>
<dbReference type="PROSITE" id="PS50966">
    <property type="entry name" value="ZF_SWIM"/>
    <property type="match status" value="1"/>
</dbReference>
<protein>
    <recommendedName>
        <fullName evidence="2">SWIM-type domain-containing protein</fullName>
    </recommendedName>
</protein>
<evidence type="ECO:0000259" key="2">
    <source>
        <dbReference type="PROSITE" id="PS50966"/>
    </source>
</evidence>
<comment type="caution">
    <text evidence="3">The sequence shown here is derived from an EMBL/GenBank/DDBJ whole genome shotgun (WGS) entry which is preliminary data.</text>
</comment>
<dbReference type="Proteomes" id="UP000018948">
    <property type="component" value="Unassembled WGS sequence"/>
</dbReference>
<feature type="domain" description="SWIM-type" evidence="2">
    <location>
        <begin position="6"/>
        <end position="37"/>
    </location>
</feature>
<keyword evidence="1" id="KW-0862">Zinc</keyword>
<dbReference type="GO" id="GO:0008270">
    <property type="term" value="F:zinc ion binding"/>
    <property type="evidence" value="ECO:0007669"/>
    <property type="project" value="UniProtKB-KW"/>
</dbReference>
<dbReference type="OrthoDB" id="141037at2759"/>
<dbReference type="AlphaFoldDB" id="W2YH58"/>
<accession>W2YH58</accession>
<dbReference type="InterPro" id="IPR007527">
    <property type="entry name" value="Znf_SWIM"/>
</dbReference>
<evidence type="ECO:0000256" key="1">
    <source>
        <dbReference type="PROSITE-ProRule" id="PRU00325"/>
    </source>
</evidence>
<reference evidence="3 4" key="1">
    <citation type="submission" date="2013-11" db="EMBL/GenBank/DDBJ databases">
        <title>The Genome Sequence of Phytophthora parasitica P10297.</title>
        <authorList>
            <consortium name="The Broad Institute Genomics Platform"/>
            <person name="Russ C."/>
            <person name="Tyler B."/>
            <person name="Panabieres F."/>
            <person name="Shan W."/>
            <person name="Tripathy S."/>
            <person name="Grunwald N."/>
            <person name="Machado M."/>
            <person name="Johnson C.S."/>
            <person name="Walker B."/>
            <person name="Young S.K."/>
            <person name="Zeng Q."/>
            <person name="Gargeya S."/>
            <person name="Fitzgerald M."/>
            <person name="Haas B."/>
            <person name="Abouelleil A."/>
            <person name="Allen A.W."/>
            <person name="Alvarado L."/>
            <person name="Arachchi H.M."/>
            <person name="Berlin A.M."/>
            <person name="Chapman S.B."/>
            <person name="Gainer-Dewar J."/>
            <person name="Goldberg J."/>
            <person name="Griggs A."/>
            <person name="Gujja S."/>
            <person name="Hansen M."/>
            <person name="Howarth C."/>
            <person name="Imamovic A."/>
            <person name="Ireland A."/>
            <person name="Larimer J."/>
            <person name="McCowan C."/>
            <person name="Murphy C."/>
            <person name="Pearson M."/>
            <person name="Poon T.W."/>
            <person name="Priest M."/>
            <person name="Roberts A."/>
            <person name="Saif S."/>
            <person name="Shea T."/>
            <person name="Sisk P."/>
            <person name="Sykes S."/>
            <person name="Wortman J."/>
            <person name="Nusbaum C."/>
            <person name="Birren B."/>
        </authorList>
    </citation>
    <scope>NUCLEOTIDE SEQUENCE [LARGE SCALE GENOMIC DNA]</scope>
    <source>
        <strain evidence="3 4">P10297</strain>
    </source>
</reference>
<keyword evidence="1" id="KW-0863">Zinc-finger</keyword>
<gene>
    <name evidence="3" type="ORF">F442_17609</name>
</gene>
<evidence type="ECO:0000313" key="3">
    <source>
        <dbReference type="EMBL" id="ETP33978.1"/>
    </source>
</evidence>
<name>W2YH58_PHYNI</name>
<sequence>MPQEGWLVRINIFQCKCPYFRKFLLCAHVVCGRAAAGLSVPGVDGYHLRFKDRRDRRASQLRQYQAGQLPSIERAQQTLLVHISQDPPPPTNPWELHSDVELSLSSSFIFFSDIYDDCQDQDPTDRFDALPPLSHGLEQTQAALSAEGSSSIHPAYVPMTNSHIGVPSSLPGKAMCPLSPGTHTVDPHTYITALPTELLPFRAQRGRPPLASPALDIQYILG</sequence>
<proteinExistence type="predicted"/>
<evidence type="ECO:0000313" key="4">
    <source>
        <dbReference type="Proteomes" id="UP000018948"/>
    </source>
</evidence>
<keyword evidence="1" id="KW-0479">Metal-binding</keyword>